<keyword evidence="7" id="KW-1185">Reference proteome</keyword>
<feature type="region of interest" description="Disordered" evidence="4">
    <location>
        <begin position="234"/>
        <end position="256"/>
    </location>
</feature>
<dbReference type="CDD" id="cd05992">
    <property type="entry name" value="PB1"/>
    <property type="match status" value="1"/>
</dbReference>
<dbReference type="SMART" id="SM00028">
    <property type="entry name" value="TPR"/>
    <property type="match status" value="4"/>
</dbReference>
<feature type="compositionally biased region" description="Basic residues" evidence="4">
    <location>
        <begin position="1"/>
        <end position="12"/>
    </location>
</feature>
<dbReference type="InterPro" id="IPR000270">
    <property type="entry name" value="PB1_dom"/>
</dbReference>
<dbReference type="OMA" id="TCYMQLG"/>
<dbReference type="Proteomes" id="UP000594263">
    <property type="component" value="Unplaced"/>
</dbReference>
<dbReference type="EnsemblPlants" id="Kaladp0029s0111.2.v1.1">
    <property type="protein sequence ID" value="Kaladp0029s0111.2.v1.1"/>
    <property type="gene ID" value="Kaladp0029s0111.v1.1"/>
</dbReference>
<feature type="compositionally biased region" description="Gly residues" evidence="4">
    <location>
        <begin position="13"/>
        <end position="26"/>
    </location>
</feature>
<protein>
    <recommendedName>
        <fullName evidence="5">PB1 domain-containing protein</fullName>
    </recommendedName>
</protein>
<name>A0A7N0TA91_KALFE</name>
<evidence type="ECO:0000256" key="3">
    <source>
        <dbReference type="PROSITE-ProRule" id="PRU00339"/>
    </source>
</evidence>
<dbReference type="InterPro" id="IPR011990">
    <property type="entry name" value="TPR-like_helical_dom_sf"/>
</dbReference>
<dbReference type="PROSITE" id="PS50005">
    <property type="entry name" value="TPR"/>
    <property type="match status" value="1"/>
</dbReference>
<evidence type="ECO:0000313" key="7">
    <source>
        <dbReference type="Proteomes" id="UP000594263"/>
    </source>
</evidence>
<dbReference type="Gene3D" id="3.10.20.90">
    <property type="entry name" value="Phosphatidylinositol 3-kinase Catalytic Subunit, Chain A, domain 1"/>
    <property type="match status" value="1"/>
</dbReference>
<accession>A0A7N0TA91</accession>
<keyword evidence="2 3" id="KW-0802">TPR repeat</keyword>
<dbReference type="InterPro" id="IPR019734">
    <property type="entry name" value="TPR_rpt"/>
</dbReference>
<organism evidence="6 7">
    <name type="scientific">Kalanchoe fedtschenkoi</name>
    <name type="common">Lavender scallops</name>
    <name type="synonym">South American air plant</name>
    <dbReference type="NCBI Taxonomy" id="63787"/>
    <lineage>
        <taxon>Eukaryota</taxon>
        <taxon>Viridiplantae</taxon>
        <taxon>Streptophyta</taxon>
        <taxon>Embryophyta</taxon>
        <taxon>Tracheophyta</taxon>
        <taxon>Spermatophyta</taxon>
        <taxon>Magnoliopsida</taxon>
        <taxon>eudicotyledons</taxon>
        <taxon>Gunneridae</taxon>
        <taxon>Pentapetalae</taxon>
        <taxon>Saxifragales</taxon>
        <taxon>Crassulaceae</taxon>
        <taxon>Kalanchoe</taxon>
    </lineage>
</organism>
<proteinExistence type="predicted"/>
<dbReference type="PANTHER" id="PTHR46183">
    <property type="entry name" value="PROTEIN CLMP1"/>
    <property type="match status" value="1"/>
</dbReference>
<dbReference type="Gramene" id="Kaladp0029s0111.1.v1.1">
    <property type="protein sequence ID" value="Kaladp0029s0111.1.v1.1"/>
    <property type="gene ID" value="Kaladp0029s0111.v1.1"/>
</dbReference>
<dbReference type="Gramene" id="Kaladp0029s0111.2.v1.1">
    <property type="protein sequence ID" value="Kaladp0029s0111.2.v1.1"/>
    <property type="gene ID" value="Kaladp0029s0111.v1.1"/>
</dbReference>
<evidence type="ECO:0000259" key="5">
    <source>
        <dbReference type="SMART" id="SM00666"/>
    </source>
</evidence>
<evidence type="ECO:0000256" key="4">
    <source>
        <dbReference type="SAM" id="MobiDB-lite"/>
    </source>
</evidence>
<dbReference type="SUPFAM" id="SSF54277">
    <property type="entry name" value="CAD &amp; PB1 domains"/>
    <property type="match status" value="1"/>
</dbReference>
<feature type="region of interest" description="Disordered" evidence="4">
    <location>
        <begin position="1"/>
        <end position="33"/>
    </location>
</feature>
<dbReference type="InterPro" id="IPR044517">
    <property type="entry name" value="PHOX1-4"/>
</dbReference>
<dbReference type="Pfam" id="PF00564">
    <property type="entry name" value="PB1"/>
    <property type="match status" value="1"/>
</dbReference>
<dbReference type="SUPFAM" id="SSF48452">
    <property type="entry name" value="TPR-like"/>
    <property type="match status" value="1"/>
</dbReference>
<evidence type="ECO:0000313" key="6">
    <source>
        <dbReference type="EnsemblPlants" id="Kaladp0029s0111.2.v1.1"/>
    </source>
</evidence>
<dbReference type="AlphaFoldDB" id="A0A7N0TA91"/>
<sequence length="721" mass="80124">MGKPTIKTKKKQGGAGSGGKAAGGGKHGADRSAKAAAIDEDTAFFISMAQELKDEGHKLFQKRDHEGAMLKYEKAVKLLPRNHIDVASLRSNMAACYMQLGIGEYPHAIRECNLALEVAPKYSKALLRRAKCYEGLNKVELALRDVNLVLGMEPGNSAGLEMAERLRTEAEKLGVRFDDKEIDLGVSGAKTASPVKNKALKKGGVKAETESAVVDNGEVVVDKGVVESVVAENGDVENEKVESGGAADGRGEDEVAEDKEVEVKVVDENVSALTKNSEVVTKAVKLLFGEDIRCAQYPANSSIAAVRDIVKDKFPNLEGILIKYKDSEGDLVTITTTQELRLAESSGNAQGSFRLYVVEVRRDQEPVYERHEGASKGGEAVSGPCIDDWVIQFAQLFKNHVGLDADPYVDFHELGMELYAEALEDAVTTEDAQGLFEIAGEKFQEMAALAMFNWGNVHMSRARKWEPVSEDGSKESMLEQIKAAYDWAQKEYKKAAQKYEEAISIKPNFYEGYLALGRQQFEQAKLAWYYAVANKVELETGPSSEVILLYNQAEDSMERGMLMWEELEERRLNGISKFDEDKAQLQKMGLDKLIKNVSPDEDAEQAASMKSQIYILWGTLLYERSIVEYKLSIPVWEECLEVAVEKFELAGASPTDIAVMVKNHISNRTSLEGLGFKIDEIVQAWNEMHEAKKWQVGLPSFRLEPLFRRRIPRLHEVMEKL</sequence>
<feature type="repeat" description="TPR" evidence="3">
    <location>
        <begin position="49"/>
        <end position="82"/>
    </location>
</feature>
<dbReference type="EnsemblPlants" id="Kaladp0029s0111.1.v1.1">
    <property type="protein sequence ID" value="Kaladp0029s0111.1.v1.1"/>
    <property type="gene ID" value="Kaladp0029s0111.v1.1"/>
</dbReference>
<reference evidence="6" key="1">
    <citation type="submission" date="2021-01" db="UniProtKB">
        <authorList>
            <consortium name="EnsemblPlants"/>
        </authorList>
    </citation>
    <scope>IDENTIFICATION</scope>
</reference>
<evidence type="ECO:0000256" key="1">
    <source>
        <dbReference type="ARBA" id="ARBA00022737"/>
    </source>
</evidence>
<dbReference type="PANTHER" id="PTHR46183:SF4">
    <property type="entry name" value="PROTEIN PHOX4"/>
    <property type="match status" value="1"/>
</dbReference>
<dbReference type="SMART" id="SM00666">
    <property type="entry name" value="PB1"/>
    <property type="match status" value="1"/>
</dbReference>
<feature type="domain" description="PB1" evidence="5">
    <location>
        <begin position="281"/>
        <end position="360"/>
    </location>
</feature>
<dbReference type="Gene3D" id="1.25.40.10">
    <property type="entry name" value="Tetratricopeptide repeat domain"/>
    <property type="match status" value="2"/>
</dbReference>
<keyword evidence="1" id="KW-0677">Repeat</keyword>
<evidence type="ECO:0000256" key="2">
    <source>
        <dbReference type="ARBA" id="ARBA00022803"/>
    </source>
</evidence>